<evidence type="ECO:0000256" key="3">
    <source>
        <dbReference type="ARBA" id="ARBA00004479"/>
    </source>
</evidence>
<evidence type="ECO:0000256" key="17">
    <source>
        <dbReference type="SAM" id="SignalP"/>
    </source>
</evidence>
<dbReference type="Pfam" id="PF08263">
    <property type="entry name" value="LRRNT_2"/>
    <property type="match status" value="1"/>
</dbReference>
<feature type="signal peptide" evidence="17">
    <location>
        <begin position="1"/>
        <end position="22"/>
    </location>
</feature>
<keyword evidence="12" id="KW-0472">Membrane</keyword>
<evidence type="ECO:0000256" key="7">
    <source>
        <dbReference type="ARBA" id="ARBA00022692"/>
    </source>
</evidence>
<evidence type="ECO:0000256" key="14">
    <source>
        <dbReference type="ARBA" id="ARBA00023170"/>
    </source>
</evidence>
<dbReference type="InterPro" id="IPR013210">
    <property type="entry name" value="LRR_N_plant-typ"/>
</dbReference>
<keyword evidence="20" id="KW-1185">Reference proteome</keyword>
<gene>
    <name evidence="19" type="ORF">RIF29_19298</name>
</gene>
<dbReference type="EMBL" id="JAYWIO010000004">
    <property type="protein sequence ID" value="KAK7266648.1"/>
    <property type="molecule type" value="Genomic_DNA"/>
</dbReference>
<comment type="subcellular location">
    <subcellularLocation>
        <location evidence="1">Membrane</location>
        <topology evidence="1">Peripheral membrane protein</topology>
    </subcellularLocation>
    <subcellularLocation>
        <location evidence="3">Membrane</location>
        <topology evidence="3">Single-pass type I membrane protein</topology>
    </subcellularLocation>
    <subcellularLocation>
        <location evidence="2">Secreted</location>
        <location evidence="2">Cell wall</location>
    </subcellularLocation>
</comment>
<accession>A0AAN9I408</accession>
<evidence type="ECO:0000256" key="5">
    <source>
        <dbReference type="ARBA" id="ARBA00022525"/>
    </source>
</evidence>
<evidence type="ECO:0000256" key="4">
    <source>
        <dbReference type="ARBA" id="ARBA00022512"/>
    </source>
</evidence>
<evidence type="ECO:0000313" key="20">
    <source>
        <dbReference type="Proteomes" id="UP001372338"/>
    </source>
</evidence>
<sequence>MFSCRFHLFCLVVILYICLCVGNSNVKTCVEEDRQALVKFKARLIDKNDFLSSWKGEDCCKWNGVTCSNLTGHVTMLDLTPPIINHHSIPQLGGEIDSSLCELKHLTILDLSDNYLEGKIPNCIGSLVQLTDLNLAQNGLVGVIPHALGNLSNLQYLDLNNNDFLVTNDFQWVSHLSNLSYL</sequence>
<dbReference type="Pfam" id="PF00560">
    <property type="entry name" value="LRR_1"/>
    <property type="match status" value="1"/>
</dbReference>
<protein>
    <recommendedName>
        <fullName evidence="18">Leucine-rich repeat-containing N-terminal plant-type domain-containing protein</fullName>
    </recommendedName>
</protein>
<evidence type="ECO:0000259" key="18">
    <source>
        <dbReference type="Pfam" id="PF08263"/>
    </source>
</evidence>
<keyword evidence="6" id="KW-0433">Leucine-rich repeat</keyword>
<keyword evidence="10" id="KW-0611">Plant defense</keyword>
<keyword evidence="7" id="KW-0812">Transmembrane</keyword>
<keyword evidence="9" id="KW-0677">Repeat</keyword>
<keyword evidence="14" id="KW-0675">Receptor</keyword>
<evidence type="ECO:0000256" key="15">
    <source>
        <dbReference type="ARBA" id="ARBA00023180"/>
    </source>
</evidence>
<dbReference type="Gene3D" id="3.80.10.10">
    <property type="entry name" value="Ribonuclease Inhibitor"/>
    <property type="match status" value="1"/>
</dbReference>
<dbReference type="FunFam" id="3.80.10.10:FF:000400">
    <property type="entry name" value="Nuclear pore complex protein NUP107"/>
    <property type="match status" value="1"/>
</dbReference>
<dbReference type="GO" id="GO:0006952">
    <property type="term" value="P:defense response"/>
    <property type="evidence" value="ECO:0007669"/>
    <property type="project" value="UniProtKB-KW"/>
</dbReference>
<evidence type="ECO:0000256" key="6">
    <source>
        <dbReference type="ARBA" id="ARBA00022614"/>
    </source>
</evidence>
<dbReference type="AlphaFoldDB" id="A0AAN9I408"/>
<keyword evidence="5" id="KW-0964">Secreted</keyword>
<evidence type="ECO:0000256" key="10">
    <source>
        <dbReference type="ARBA" id="ARBA00022821"/>
    </source>
</evidence>
<evidence type="ECO:0000256" key="12">
    <source>
        <dbReference type="ARBA" id="ARBA00023136"/>
    </source>
</evidence>
<dbReference type="GO" id="GO:0016020">
    <property type="term" value="C:membrane"/>
    <property type="evidence" value="ECO:0007669"/>
    <property type="project" value="UniProtKB-SubCell"/>
</dbReference>
<dbReference type="PANTHER" id="PTHR48063:SF98">
    <property type="entry name" value="LRR RECEPTOR-LIKE SERINE_THREONINE-PROTEIN KINASE FLS2"/>
    <property type="match status" value="1"/>
</dbReference>
<keyword evidence="15" id="KW-0325">Glycoprotein</keyword>
<keyword evidence="13" id="KW-1015">Disulfide bond</keyword>
<evidence type="ECO:0000256" key="1">
    <source>
        <dbReference type="ARBA" id="ARBA00004170"/>
    </source>
</evidence>
<reference evidence="19 20" key="1">
    <citation type="submission" date="2024-01" db="EMBL/GenBank/DDBJ databases">
        <title>The genomes of 5 underutilized Papilionoideae crops provide insights into root nodulation and disease resistanc.</title>
        <authorList>
            <person name="Yuan L."/>
        </authorList>
    </citation>
    <scope>NUCLEOTIDE SEQUENCE [LARGE SCALE GENOMIC DNA]</scope>
    <source>
        <strain evidence="19">ZHUSHIDOU_FW_LH</strain>
        <tissue evidence="19">Leaf</tissue>
    </source>
</reference>
<name>A0AAN9I408_CROPI</name>
<dbReference type="SUPFAM" id="SSF52058">
    <property type="entry name" value="L domain-like"/>
    <property type="match status" value="1"/>
</dbReference>
<evidence type="ECO:0000256" key="13">
    <source>
        <dbReference type="ARBA" id="ARBA00023157"/>
    </source>
</evidence>
<comment type="caution">
    <text evidence="19">The sequence shown here is derived from an EMBL/GenBank/DDBJ whole genome shotgun (WGS) entry which is preliminary data.</text>
</comment>
<dbReference type="InterPro" id="IPR032675">
    <property type="entry name" value="LRR_dom_sf"/>
</dbReference>
<dbReference type="PRINTS" id="PR00019">
    <property type="entry name" value="LEURICHRPT"/>
</dbReference>
<dbReference type="PANTHER" id="PTHR48063">
    <property type="entry name" value="LRR RECEPTOR-LIKE KINASE"/>
    <property type="match status" value="1"/>
</dbReference>
<feature type="chain" id="PRO_5043028178" description="Leucine-rich repeat-containing N-terminal plant-type domain-containing protein" evidence="17">
    <location>
        <begin position="23"/>
        <end position="182"/>
    </location>
</feature>
<keyword evidence="11" id="KW-1133">Transmembrane helix</keyword>
<evidence type="ECO:0000256" key="8">
    <source>
        <dbReference type="ARBA" id="ARBA00022729"/>
    </source>
</evidence>
<evidence type="ECO:0000256" key="9">
    <source>
        <dbReference type="ARBA" id="ARBA00022737"/>
    </source>
</evidence>
<evidence type="ECO:0000313" key="19">
    <source>
        <dbReference type="EMBL" id="KAK7266648.1"/>
    </source>
</evidence>
<comment type="similarity">
    <text evidence="16">Belongs to the polygalacturonase-inhibiting protein family.</text>
</comment>
<dbReference type="InterPro" id="IPR046956">
    <property type="entry name" value="RLP23-like"/>
</dbReference>
<keyword evidence="4" id="KW-0134">Cell wall</keyword>
<evidence type="ECO:0000256" key="11">
    <source>
        <dbReference type="ARBA" id="ARBA00022989"/>
    </source>
</evidence>
<dbReference type="Proteomes" id="UP001372338">
    <property type="component" value="Unassembled WGS sequence"/>
</dbReference>
<dbReference type="Pfam" id="PF13855">
    <property type="entry name" value="LRR_8"/>
    <property type="match status" value="1"/>
</dbReference>
<evidence type="ECO:0000256" key="16">
    <source>
        <dbReference type="ARBA" id="ARBA00038043"/>
    </source>
</evidence>
<organism evidence="19 20">
    <name type="scientific">Crotalaria pallida</name>
    <name type="common">Smooth rattlebox</name>
    <name type="synonym">Crotalaria striata</name>
    <dbReference type="NCBI Taxonomy" id="3830"/>
    <lineage>
        <taxon>Eukaryota</taxon>
        <taxon>Viridiplantae</taxon>
        <taxon>Streptophyta</taxon>
        <taxon>Embryophyta</taxon>
        <taxon>Tracheophyta</taxon>
        <taxon>Spermatophyta</taxon>
        <taxon>Magnoliopsida</taxon>
        <taxon>eudicotyledons</taxon>
        <taxon>Gunneridae</taxon>
        <taxon>Pentapetalae</taxon>
        <taxon>rosids</taxon>
        <taxon>fabids</taxon>
        <taxon>Fabales</taxon>
        <taxon>Fabaceae</taxon>
        <taxon>Papilionoideae</taxon>
        <taxon>50 kb inversion clade</taxon>
        <taxon>genistoids sensu lato</taxon>
        <taxon>core genistoids</taxon>
        <taxon>Crotalarieae</taxon>
        <taxon>Crotalaria</taxon>
    </lineage>
</organism>
<evidence type="ECO:0000256" key="2">
    <source>
        <dbReference type="ARBA" id="ARBA00004191"/>
    </source>
</evidence>
<keyword evidence="8 17" id="KW-0732">Signal</keyword>
<proteinExistence type="inferred from homology"/>
<dbReference type="InterPro" id="IPR001611">
    <property type="entry name" value="Leu-rich_rpt"/>
</dbReference>
<feature type="domain" description="Leucine-rich repeat-containing N-terminal plant-type" evidence="18">
    <location>
        <begin position="31"/>
        <end position="68"/>
    </location>
</feature>